<evidence type="ECO:0000256" key="1">
    <source>
        <dbReference type="SAM" id="SignalP"/>
    </source>
</evidence>
<proteinExistence type="predicted"/>
<feature type="chain" id="PRO_5045911989" evidence="1">
    <location>
        <begin position="24"/>
        <end position="185"/>
    </location>
</feature>
<evidence type="ECO:0000313" key="4">
    <source>
        <dbReference type="Proteomes" id="UP000715965"/>
    </source>
</evidence>
<feature type="signal peptide" evidence="1">
    <location>
        <begin position="1"/>
        <end position="23"/>
    </location>
</feature>
<dbReference type="InterPro" id="IPR016087">
    <property type="entry name" value="Chalcone_isomerase"/>
</dbReference>
<keyword evidence="3" id="KW-0413">Isomerase</keyword>
<dbReference type="GO" id="GO:0016853">
    <property type="term" value="F:isomerase activity"/>
    <property type="evidence" value="ECO:0007669"/>
    <property type="project" value="UniProtKB-KW"/>
</dbReference>
<comment type="caution">
    <text evidence="3">The sequence shown here is derived from an EMBL/GenBank/DDBJ whole genome shotgun (WGS) entry which is preliminary data.</text>
</comment>
<protein>
    <submittedName>
        <fullName evidence="3">Chalcone isomerase family protein</fullName>
    </submittedName>
</protein>
<keyword evidence="4" id="KW-1185">Reference proteome</keyword>
<organism evidence="3 4">
    <name type="scientific">Ramlibacter aquaticus</name>
    <dbReference type="NCBI Taxonomy" id="2780094"/>
    <lineage>
        <taxon>Bacteria</taxon>
        <taxon>Pseudomonadati</taxon>
        <taxon>Pseudomonadota</taxon>
        <taxon>Betaproteobacteria</taxon>
        <taxon>Burkholderiales</taxon>
        <taxon>Comamonadaceae</taxon>
        <taxon>Ramlibacter</taxon>
    </lineage>
</organism>
<reference evidence="3 4" key="1">
    <citation type="submission" date="2020-10" db="EMBL/GenBank/DDBJ databases">
        <title>Draft genome of Ramlibacter aquaticus LMG 30558.</title>
        <authorList>
            <person name="Props R."/>
        </authorList>
    </citation>
    <scope>NUCLEOTIDE SEQUENCE [LARGE SCALE GENOMIC DNA]</scope>
    <source>
        <strain evidence="3 4">LMG 30558</strain>
    </source>
</reference>
<gene>
    <name evidence="3" type="ORF">IM725_05105</name>
</gene>
<evidence type="ECO:0000313" key="3">
    <source>
        <dbReference type="EMBL" id="MBE7939952.1"/>
    </source>
</evidence>
<sequence length="185" mass="20125">MNRNGLQRALGALVLCLACAAAAQQLRPPASLASVLGPSSLVGQGQLRWFGLLIYDARLWSSRKLSAQDWSQQPFALELEYQRAFRAGDIARRSLQEIERAGELPPAQAERWEGQLRTLLPDVAPGDRVAGVYLPGKGARFLVNGRSVGEIDDAEFARRFFGIWLGPATSEPGLRDALLGQGRTG</sequence>
<evidence type="ECO:0000259" key="2">
    <source>
        <dbReference type="Pfam" id="PF16036"/>
    </source>
</evidence>
<feature type="domain" description="Chalcone isomerase" evidence="2">
    <location>
        <begin position="109"/>
        <end position="180"/>
    </location>
</feature>
<dbReference type="EMBL" id="JADDOJ010000013">
    <property type="protein sequence ID" value="MBE7939952.1"/>
    <property type="molecule type" value="Genomic_DNA"/>
</dbReference>
<accession>A0ABR9SD16</accession>
<keyword evidence="1" id="KW-0732">Signal</keyword>
<name>A0ABR9SD16_9BURK</name>
<dbReference type="Pfam" id="PF16036">
    <property type="entry name" value="Chalcone_3"/>
    <property type="match status" value="1"/>
</dbReference>
<dbReference type="Proteomes" id="UP000715965">
    <property type="component" value="Unassembled WGS sequence"/>
</dbReference>
<dbReference type="RefSeq" id="WP_193779492.1">
    <property type="nucleotide sequence ID" value="NZ_JADDOJ010000013.1"/>
</dbReference>